<reference evidence="2 3" key="1">
    <citation type="journal article" date="2023" name="Nucleic Acids Res.">
        <title>The hologenome of Daphnia magna reveals possible DNA methylation and microbiome-mediated evolution of the host genome.</title>
        <authorList>
            <person name="Chaturvedi A."/>
            <person name="Li X."/>
            <person name="Dhandapani V."/>
            <person name="Marshall H."/>
            <person name="Kissane S."/>
            <person name="Cuenca-Cambronero M."/>
            <person name="Asole G."/>
            <person name="Calvet F."/>
            <person name="Ruiz-Romero M."/>
            <person name="Marangio P."/>
            <person name="Guigo R."/>
            <person name="Rago D."/>
            <person name="Mirbahai L."/>
            <person name="Eastwood N."/>
            <person name="Colbourne J.K."/>
            <person name="Zhou J."/>
            <person name="Mallon E."/>
            <person name="Orsini L."/>
        </authorList>
    </citation>
    <scope>NUCLEOTIDE SEQUENCE [LARGE SCALE GENOMIC DNA]</scope>
    <source>
        <strain evidence="2">LRV0_1</strain>
    </source>
</reference>
<proteinExistence type="predicted"/>
<comment type="caution">
    <text evidence="2">The sequence shown here is derived from an EMBL/GenBank/DDBJ whole genome shotgun (WGS) entry which is preliminary data.</text>
</comment>
<name>A0ABR0AS57_9CRUS</name>
<organism evidence="2 3">
    <name type="scientific">Daphnia magna</name>
    <dbReference type="NCBI Taxonomy" id="35525"/>
    <lineage>
        <taxon>Eukaryota</taxon>
        <taxon>Metazoa</taxon>
        <taxon>Ecdysozoa</taxon>
        <taxon>Arthropoda</taxon>
        <taxon>Crustacea</taxon>
        <taxon>Branchiopoda</taxon>
        <taxon>Diplostraca</taxon>
        <taxon>Cladocera</taxon>
        <taxon>Anomopoda</taxon>
        <taxon>Daphniidae</taxon>
        <taxon>Daphnia</taxon>
    </lineage>
</organism>
<evidence type="ECO:0000256" key="1">
    <source>
        <dbReference type="SAM" id="MobiDB-lite"/>
    </source>
</evidence>
<feature type="region of interest" description="Disordered" evidence="1">
    <location>
        <begin position="72"/>
        <end position="92"/>
    </location>
</feature>
<evidence type="ECO:0000313" key="3">
    <source>
        <dbReference type="Proteomes" id="UP001234178"/>
    </source>
</evidence>
<protein>
    <submittedName>
        <fullName evidence="2">Uncharacterized protein</fullName>
    </submittedName>
</protein>
<keyword evidence="3" id="KW-1185">Reference proteome</keyword>
<gene>
    <name evidence="2" type="ORF">OUZ56_017076</name>
</gene>
<accession>A0ABR0AS57</accession>
<sequence length="92" mass="10730">MLRIVDQWKTDVFEHLRTALYSRRNSEDAISLFISLLWFLKPVIVSRVKREIGNLFAEMSHPLLGQRCDRGEELSGEVRSKKDTQIRSPEGE</sequence>
<dbReference type="EMBL" id="JAOYFB010000038">
    <property type="protein sequence ID" value="KAK4027936.1"/>
    <property type="molecule type" value="Genomic_DNA"/>
</dbReference>
<dbReference type="Proteomes" id="UP001234178">
    <property type="component" value="Unassembled WGS sequence"/>
</dbReference>
<evidence type="ECO:0000313" key="2">
    <source>
        <dbReference type="EMBL" id="KAK4027936.1"/>
    </source>
</evidence>